<dbReference type="EMBL" id="CP002447">
    <property type="protein sequence ID" value="ADV14070.1"/>
    <property type="molecule type" value="Genomic_DNA"/>
</dbReference>
<evidence type="ECO:0000313" key="2">
    <source>
        <dbReference type="Proteomes" id="UP000007471"/>
    </source>
</evidence>
<evidence type="ECO:0000313" key="1">
    <source>
        <dbReference type="EMBL" id="ADV14070.1"/>
    </source>
</evidence>
<evidence type="ECO:0008006" key="3">
    <source>
        <dbReference type="Google" id="ProtNLM"/>
    </source>
</evidence>
<dbReference type="PATRIC" id="fig|765698.3.peg.5483"/>
<name>E8TNS5_MESCW</name>
<organism evidence="1 2">
    <name type="scientific">Mesorhizobium ciceri biovar biserrulae (strain HAMBI 2942 / LMG 23838 / WSM1271)</name>
    <dbReference type="NCBI Taxonomy" id="765698"/>
    <lineage>
        <taxon>Bacteria</taxon>
        <taxon>Pseudomonadati</taxon>
        <taxon>Pseudomonadota</taxon>
        <taxon>Alphaproteobacteria</taxon>
        <taxon>Hyphomicrobiales</taxon>
        <taxon>Phyllobacteriaceae</taxon>
        <taxon>Mesorhizobium</taxon>
    </lineage>
</organism>
<dbReference type="HOGENOM" id="CLU_084471_0_0_5"/>
<dbReference type="AlphaFoldDB" id="E8TNS5"/>
<dbReference type="OrthoDB" id="799111at2"/>
<proteinExistence type="predicted"/>
<dbReference type="KEGG" id="mci:Mesci_4966"/>
<dbReference type="Proteomes" id="UP000007471">
    <property type="component" value="Chromosome"/>
</dbReference>
<gene>
    <name evidence="1" type="ordered locus">Mesci_4966</name>
</gene>
<dbReference type="InterPro" id="IPR029063">
    <property type="entry name" value="SAM-dependent_MTases_sf"/>
</dbReference>
<dbReference type="Gene3D" id="3.40.50.150">
    <property type="entry name" value="Vaccinia Virus protein VP39"/>
    <property type="match status" value="1"/>
</dbReference>
<protein>
    <recommendedName>
        <fullName evidence="3">Class I SAM-dependent methyltransferase</fullName>
    </recommendedName>
</protein>
<dbReference type="Pfam" id="PF13578">
    <property type="entry name" value="Methyltransf_24"/>
    <property type="match status" value="1"/>
</dbReference>
<dbReference type="RefSeq" id="WP_013532723.1">
    <property type="nucleotide sequence ID" value="NC_014923.1"/>
</dbReference>
<reference evidence="2" key="1">
    <citation type="submission" date="2011-01" db="EMBL/GenBank/DDBJ databases">
        <title>Complete sequence of chromosome of Mesorhizobium ciceri bv. biserrulae WSM1271.</title>
        <authorList>
            <person name="Lucas S."/>
            <person name="Copeland A."/>
            <person name="Lapidus A."/>
            <person name="Cheng J.-F."/>
            <person name="Goodwin L."/>
            <person name="Pitluck S."/>
            <person name="Teshima H."/>
            <person name="Detter J.C."/>
            <person name="Han C."/>
            <person name="Tapia R."/>
            <person name="Land M."/>
            <person name="Hauser L."/>
            <person name="Kyrpides N."/>
            <person name="Ivanova N."/>
            <person name="Nandasena K."/>
            <person name="Reeve W.G."/>
            <person name="Howieson J.G."/>
            <person name="O'Hara G."/>
            <person name="Tiwari R.P."/>
            <person name="Woyke T."/>
        </authorList>
    </citation>
    <scope>NUCLEOTIDE SEQUENCE [LARGE SCALE GENOMIC DNA]</scope>
    <source>
        <strain evidence="2">HAMBI 2942 / LMG 23838 / WSM1271</strain>
    </source>
</reference>
<sequence>MKDANHGPDVVGKSYLETIADIHSALRPRSYFEVGVQFGNTLELAKCETVAVDPYFVCAKNIIGSKPRCFLYQQTSDDFFKKTRPSKILGKPVDLAFLDGMHPFEFLLRDFINTERECAEGSIILLHDCLPPGYKMTTRDMKTAIEPADNNFPGWWAGDVWKVVPTLLKYRPDLSVTVTDCAPTGLVVVTNLNPESTVLQDAYDDILKTFKADNRDEYDDYWKSVKIVRETALNIAARHRPFDGCGKSS</sequence>
<dbReference type="eggNOG" id="COG4122">
    <property type="taxonomic scope" value="Bacteria"/>
</dbReference>
<dbReference type="STRING" id="765698.Mesci_4966"/>
<accession>E8TNS5</accession>
<dbReference type="SUPFAM" id="SSF53335">
    <property type="entry name" value="S-adenosyl-L-methionine-dependent methyltransferases"/>
    <property type="match status" value="1"/>
</dbReference>